<organism evidence="6 7">
    <name type="scientific">Nocardia abscessus</name>
    <dbReference type="NCBI Taxonomy" id="120957"/>
    <lineage>
        <taxon>Bacteria</taxon>
        <taxon>Bacillati</taxon>
        <taxon>Actinomycetota</taxon>
        <taxon>Actinomycetes</taxon>
        <taxon>Mycobacteriales</taxon>
        <taxon>Nocardiaceae</taxon>
        <taxon>Nocardia</taxon>
    </lineage>
</organism>
<dbReference type="PANTHER" id="PTHR13693">
    <property type="entry name" value="CLASS II AMINOTRANSFERASE/8-AMINO-7-OXONONANOATE SYNTHASE"/>
    <property type="match status" value="1"/>
</dbReference>
<evidence type="ECO:0000256" key="2">
    <source>
        <dbReference type="ARBA" id="ARBA00013187"/>
    </source>
</evidence>
<evidence type="ECO:0000256" key="1">
    <source>
        <dbReference type="ARBA" id="ARBA00001933"/>
    </source>
</evidence>
<evidence type="ECO:0000259" key="5">
    <source>
        <dbReference type="Pfam" id="PF00155"/>
    </source>
</evidence>
<dbReference type="InterPro" id="IPR004839">
    <property type="entry name" value="Aminotransferase_I/II_large"/>
</dbReference>
<dbReference type="GO" id="GO:0008483">
    <property type="term" value="F:transaminase activity"/>
    <property type="evidence" value="ECO:0007669"/>
    <property type="project" value="UniProtKB-KW"/>
</dbReference>
<feature type="domain" description="Aminotransferase class I/classII large" evidence="5">
    <location>
        <begin position="69"/>
        <end position="413"/>
    </location>
</feature>
<dbReference type="InterPro" id="IPR050087">
    <property type="entry name" value="AON_synthase_class-II"/>
</dbReference>
<dbReference type="EMBL" id="JADLRE010000022">
    <property type="protein sequence ID" value="MBF6228427.1"/>
    <property type="molecule type" value="Genomic_DNA"/>
</dbReference>
<keyword evidence="7" id="KW-1185">Reference proteome</keyword>
<dbReference type="SUPFAM" id="SSF53383">
    <property type="entry name" value="PLP-dependent transferases"/>
    <property type="match status" value="1"/>
</dbReference>
<accession>A0ABS0CDJ4</accession>
<dbReference type="RefSeq" id="WP_195035333.1">
    <property type="nucleotide sequence ID" value="NZ_JADLRE010000022.1"/>
</dbReference>
<dbReference type="Pfam" id="PF00155">
    <property type="entry name" value="Aminotran_1_2"/>
    <property type="match status" value="1"/>
</dbReference>
<evidence type="ECO:0000256" key="3">
    <source>
        <dbReference type="ARBA" id="ARBA00022679"/>
    </source>
</evidence>
<gene>
    <name evidence="6" type="ORF">IU470_25380</name>
</gene>
<evidence type="ECO:0000313" key="6">
    <source>
        <dbReference type="EMBL" id="MBF6228427.1"/>
    </source>
</evidence>
<dbReference type="InterPro" id="IPR015422">
    <property type="entry name" value="PyrdxlP-dep_Trfase_small"/>
</dbReference>
<sequence length="430" mass="46335">MTAPDLAHGENFSLEHYLDPAAHTFEQRFAEFRPYAQHARGSGFVLREVAGPSGAVVPVRDPATGATDELIMLGSNNYLGLGNEPSIVEAAIAAIREYGVGHGGPPLLNGTTTLHRRLEERLAELKGCEDAMVFSSGYAANVGWVTGLLRKGDVLLYDEQNHASLYDGIQLGRVRSMAFAHNDLRHLRHRLMQIRWRNPGANVVVAVEGVYSMDGDIAPLAEIRALCDAFGAWLAVDDAHGTGVLGARGHGTAEHFGLGPGAVELTMGTFSKVFAGTGGFVAGSRDLVNTLRFFARSYMFSAALAPSVVAAVLAGIDFLAAHPERVARLHDNVGYFVRGLRAMGFAVDPQTAIIPLLVPQRLAVADVVAALHREGVFVNGVEFPAVPRDQQRLRISMMATLTRAHLDHALDRIDVVARRFGFHPEQEGIA</sequence>
<dbReference type="InterPro" id="IPR015421">
    <property type="entry name" value="PyrdxlP-dep_Trfase_major"/>
</dbReference>
<name>A0ABS0CDJ4_9NOCA</name>
<comment type="catalytic activity">
    <reaction evidence="4">
        <text>6-carboxyhexanoyl-[ACP] + L-alanine + H(+) = (8S)-8-amino-7-oxononanoate + holo-[ACP] + CO2</text>
        <dbReference type="Rhea" id="RHEA:42288"/>
        <dbReference type="Rhea" id="RHEA-COMP:9685"/>
        <dbReference type="Rhea" id="RHEA-COMP:9955"/>
        <dbReference type="ChEBI" id="CHEBI:15378"/>
        <dbReference type="ChEBI" id="CHEBI:16526"/>
        <dbReference type="ChEBI" id="CHEBI:57972"/>
        <dbReference type="ChEBI" id="CHEBI:64479"/>
        <dbReference type="ChEBI" id="CHEBI:78846"/>
        <dbReference type="ChEBI" id="CHEBI:149468"/>
        <dbReference type="EC" id="2.3.1.47"/>
    </reaction>
</comment>
<proteinExistence type="predicted"/>
<dbReference type="Gene3D" id="3.40.640.10">
    <property type="entry name" value="Type I PLP-dependent aspartate aminotransferase-like (Major domain)"/>
    <property type="match status" value="1"/>
</dbReference>
<comment type="cofactor">
    <cofactor evidence="1">
        <name>pyridoxal 5'-phosphate</name>
        <dbReference type="ChEBI" id="CHEBI:597326"/>
    </cofactor>
</comment>
<reference evidence="6 7" key="1">
    <citation type="submission" date="2020-10" db="EMBL/GenBank/DDBJ databases">
        <title>Identification of Nocardia species via Next-generation sequencing and recognition of intraspecies genetic diversity.</title>
        <authorList>
            <person name="Li P."/>
            <person name="Li P."/>
            <person name="Lu B."/>
        </authorList>
    </citation>
    <scope>NUCLEOTIDE SEQUENCE [LARGE SCALE GENOMIC DNA]</scope>
    <source>
        <strain evidence="6 7">N-11</strain>
    </source>
</reference>
<dbReference type="EC" id="2.3.1.47" evidence="2"/>
<dbReference type="Proteomes" id="UP000807309">
    <property type="component" value="Unassembled WGS sequence"/>
</dbReference>
<keyword evidence="6" id="KW-0032">Aminotransferase</keyword>
<evidence type="ECO:0000256" key="4">
    <source>
        <dbReference type="ARBA" id="ARBA00047715"/>
    </source>
</evidence>
<evidence type="ECO:0000313" key="7">
    <source>
        <dbReference type="Proteomes" id="UP000807309"/>
    </source>
</evidence>
<dbReference type="PANTHER" id="PTHR13693:SF3">
    <property type="entry name" value="LD36009P"/>
    <property type="match status" value="1"/>
</dbReference>
<dbReference type="InterPro" id="IPR015424">
    <property type="entry name" value="PyrdxlP-dep_Trfase"/>
</dbReference>
<dbReference type="Gene3D" id="3.90.1150.10">
    <property type="entry name" value="Aspartate Aminotransferase, domain 1"/>
    <property type="match status" value="1"/>
</dbReference>
<protein>
    <recommendedName>
        <fullName evidence="2">8-amino-7-oxononanoate synthase</fullName>
        <ecNumber evidence="2">2.3.1.47</ecNumber>
    </recommendedName>
</protein>
<comment type="caution">
    <text evidence="6">The sequence shown here is derived from an EMBL/GenBank/DDBJ whole genome shotgun (WGS) entry which is preliminary data.</text>
</comment>
<keyword evidence="3" id="KW-0808">Transferase</keyword>